<keyword evidence="2" id="KW-1185">Reference proteome</keyword>
<sequence>MGRTDETNSLEVRWFGTGSPPQALSEWVSGFGDVEPSQRTDVYLSPLDSGLNLKLRGGGADAVELKYRLGSGTHHVFSPEVTGTVEQWYKWSFPLEYTPSLWSADPTGLWVSVEKTRMLSAFETAELRSFDDSISATDATAHVEVTEVTALSNTGWTCGVEATGPPDALEDVLVAVGARVFGESFPVELTATQSLGYAAWLRGVSADSTPTSSVLVPSNR</sequence>
<name>A0A6A8GK16_9EURY</name>
<protein>
    <submittedName>
        <fullName evidence="1">Uncharacterized protein</fullName>
    </submittedName>
</protein>
<proteinExistence type="predicted"/>
<dbReference type="AlphaFoldDB" id="A0A6A8GK16"/>
<dbReference type="EMBL" id="WKJO01000003">
    <property type="protein sequence ID" value="MRX23764.1"/>
    <property type="molecule type" value="Genomic_DNA"/>
</dbReference>
<comment type="caution">
    <text evidence="1">The sequence shown here is derived from an EMBL/GenBank/DDBJ whole genome shotgun (WGS) entry which is preliminary data.</text>
</comment>
<dbReference type="RefSeq" id="WP_151164826.1">
    <property type="nucleotide sequence ID" value="NZ_WKJO01000003.1"/>
</dbReference>
<evidence type="ECO:0000313" key="1">
    <source>
        <dbReference type="EMBL" id="MRX23764.1"/>
    </source>
</evidence>
<accession>A0A6A8GK16</accession>
<organism evidence="1 2">
    <name type="scientific">Haloferax litoreum</name>
    <dbReference type="NCBI Taxonomy" id="2666140"/>
    <lineage>
        <taxon>Archaea</taxon>
        <taxon>Methanobacteriati</taxon>
        <taxon>Methanobacteriota</taxon>
        <taxon>Stenosarchaea group</taxon>
        <taxon>Halobacteria</taxon>
        <taxon>Halobacteriales</taxon>
        <taxon>Haloferacaceae</taxon>
        <taxon>Haloferax</taxon>
    </lineage>
</organism>
<reference evidence="1 2" key="1">
    <citation type="submission" date="2019-11" db="EMBL/GenBank/DDBJ databases">
        <title>Whole genome sequence of Haloferax sp. MBLA0076.</title>
        <authorList>
            <person name="Seo M.-J."/>
            <person name="Cho E.-S."/>
        </authorList>
    </citation>
    <scope>NUCLEOTIDE SEQUENCE [LARGE SCALE GENOMIC DNA]</scope>
    <source>
        <strain evidence="1 2">MBLA0076</strain>
    </source>
</reference>
<gene>
    <name evidence="1" type="ORF">GJR96_17620</name>
</gene>
<evidence type="ECO:0000313" key="2">
    <source>
        <dbReference type="Proteomes" id="UP000439022"/>
    </source>
</evidence>
<dbReference type="Proteomes" id="UP000439022">
    <property type="component" value="Unassembled WGS sequence"/>
</dbReference>